<sequence>MKVRSHIALLVLVILAPTVVFSAVALDLLLTAERQAALRSMQELARASVNVMDREMTFAMATAQTLSTSRVLQNGAIEEFYAQAKAANSHRDIHAALIDENGQQLFNTVRPFGTKIPAPVAITQARVKNVIAGGAPVYSGLIKGSATGKYVVSVEYPVRIRDGRRMVVNEWMYSDHLNRLLPDENIPPSWLIAVFDRQGITIARNKHPEKFVGLPPREERLRTILAGFEGIGRAYTRDGVEMYGAWERSAITGWTVGIGVPVTEIEKTAVQSVALTAAGFVTALLCAIGGAVLFSRRLLGAIGTVAADAGMLSRHRIPPVKDLRVDEMNRLQLALHDAGCLLAAARDNRQRTLDEARAARVHAEEAQKIAESQNQAKDEFMAMLGHELRNPLAAIASGTVVLNLPGIDADRAAKARSIIARQTGHLTKLVDDLLDAHRILSGKIRMVLRPVDLKAALEGCLAGFETRGAMRNHRVRVDLAAATIQGDPTRLEQMFCNLVDNALKYTPEGGNIDITLRTDAGFAVLAIADTGIGLAPELLARAFEVFVQGKVVNRSKDGLGIGLAVVDALARQHGGTLVAHSAGVGQGSVFTLRFPTIDTRSGAPAATPDARSQAAGTVLVIEDNRDVREMTALMLAEHGLTVHVAENGAEGIALAASASPDVALIDLDLPDMSGHDVAARLRNDPLTAAIRLIAVTGYGQPTDRARALGAGFDKHLTKPVPLEQLIASIRELLRPAR</sequence>
<dbReference type="InterPro" id="IPR003661">
    <property type="entry name" value="HisK_dim/P_dom"/>
</dbReference>
<dbReference type="InterPro" id="IPR011006">
    <property type="entry name" value="CheY-like_superfamily"/>
</dbReference>
<dbReference type="Pfam" id="PF02518">
    <property type="entry name" value="HATPase_c"/>
    <property type="match status" value="1"/>
</dbReference>
<accession>A0A4P7BC18</accession>
<dbReference type="Proteomes" id="UP000619512">
    <property type="component" value="Unassembled WGS sequence"/>
</dbReference>
<dbReference type="PRINTS" id="PR00344">
    <property type="entry name" value="BCTRLSENSOR"/>
</dbReference>
<dbReference type="PROSITE" id="PS50109">
    <property type="entry name" value="HIS_KIN"/>
    <property type="match status" value="1"/>
</dbReference>
<dbReference type="InterPro" id="IPR001789">
    <property type="entry name" value="Sig_transdc_resp-reg_receiver"/>
</dbReference>
<dbReference type="Gene3D" id="3.40.50.2300">
    <property type="match status" value="1"/>
</dbReference>
<dbReference type="SUPFAM" id="SSF52172">
    <property type="entry name" value="CheY-like"/>
    <property type="match status" value="1"/>
</dbReference>
<reference evidence="7" key="1">
    <citation type="journal article" date="2014" name="Int. J. Syst. Evol. Microbiol.">
        <title>Complete genome sequence of Corynebacterium casei LMG S-19264T (=DSM 44701T), isolated from a smear-ripened cheese.</title>
        <authorList>
            <consortium name="US DOE Joint Genome Institute (JGI-PGF)"/>
            <person name="Walter F."/>
            <person name="Albersmeier A."/>
            <person name="Kalinowski J."/>
            <person name="Ruckert C."/>
        </authorList>
    </citation>
    <scope>NUCLEOTIDE SEQUENCE</scope>
    <source>
        <strain evidence="7">KCTC 12344</strain>
    </source>
</reference>
<evidence type="ECO:0000256" key="4">
    <source>
        <dbReference type="PROSITE-ProRule" id="PRU00169"/>
    </source>
</evidence>
<feature type="domain" description="Histidine kinase" evidence="5">
    <location>
        <begin position="383"/>
        <end position="598"/>
    </location>
</feature>
<dbReference type="CDD" id="cd18774">
    <property type="entry name" value="PDC2_HK_sensor"/>
    <property type="match status" value="1"/>
</dbReference>
<dbReference type="InterPro" id="IPR036097">
    <property type="entry name" value="HisK_dim/P_sf"/>
</dbReference>
<dbReference type="Gene3D" id="1.10.287.130">
    <property type="match status" value="1"/>
</dbReference>
<proteinExistence type="predicted"/>
<evidence type="ECO:0000259" key="6">
    <source>
        <dbReference type="PROSITE" id="PS50110"/>
    </source>
</evidence>
<dbReference type="OrthoDB" id="8552871at2"/>
<keyword evidence="9" id="KW-1185">Reference proteome</keyword>
<evidence type="ECO:0000259" key="5">
    <source>
        <dbReference type="PROSITE" id="PS50109"/>
    </source>
</evidence>
<name>A0A4P7BC18_9BURK</name>
<dbReference type="InterPro" id="IPR036890">
    <property type="entry name" value="HATPase_C_sf"/>
</dbReference>
<dbReference type="InterPro" id="IPR005467">
    <property type="entry name" value="His_kinase_dom"/>
</dbReference>
<evidence type="ECO:0000256" key="3">
    <source>
        <dbReference type="ARBA" id="ARBA00022553"/>
    </source>
</evidence>
<dbReference type="Pfam" id="PF00072">
    <property type="entry name" value="Response_reg"/>
    <property type="match status" value="1"/>
</dbReference>
<dbReference type="SMART" id="SM00448">
    <property type="entry name" value="REC"/>
    <property type="match status" value="1"/>
</dbReference>
<evidence type="ECO:0000313" key="10">
    <source>
        <dbReference type="Proteomes" id="UP000619512"/>
    </source>
</evidence>
<feature type="modified residue" description="4-aspartylphosphate" evidence="4">
    <location>
        <position position="666"/>
    </location>
</feature>
<dbReference type="AlphaFoldDB" id="A0A4P7BC18"/>
<reference evidence="7" key="3">
    <citation type="submission" date="2022-12" db="EMBL/GenBank/DDBJ databases">
        <authorList>
            <person name="Sun Q."/>
            <person name="Kim S."/>
        </authorList>
    </citation>
    <scope>NUCLEOTIDE SEQUENCE</scope>
    <source>
        <strain evidence="7">KCTC 12344</strain>
    </source>
</reference>
<dbReference type="SMART" id="SM00388">
    <property type="entry name" value="HisKA"/>
    <property type="match status" value="1"/>
</dbReference>
<dbReference type="CDD" id="cd18773">
    <property type="entry name" value="PDC1_HK_sensor"/>
    <property type="match status" value="1"/>
</dbReference>
<dbReference type="PROSITE" id="PS50110">
    <property type="entry name" value="RESPONSE_REGULATORY"/>
    <property type="match status" value="1"/>
</dbReference>
<keyword evidence="3 4" id="KW-0597">Phosphoprotein</keyword>
<dbReference type="EMBL" id="BMWW01000001">
    <property type="protein sequence ID" value="GGY77534.1"/>
    <property type="molecule type" value="Genomic_DNA"/>
</dbReference>
<dbReference type="CDD" id="cd00082">
    <property type="entry name" value="HisKA"/>
    <property type="match status" value="1"/>
</dbReference>
<dbReference type="CDD" id="cd17580">
    <property type="entry name" value="REC_2_DhkD-like"/>
    <property type="match status" value="1"/>
</dbReference>
<reference evidence="8 9" key="2">
    <citation type="submission" date="2019-03" db="EMBL/GenBank/DDBJ databases">
        <title>Draft Genome Sequences of Six Type Strains of the Genus Massilia.</title>
        <authorList>
            <person name="Miess H."/>
            <person name="Frediansyhah A."/>
            <person name="Gross H."/>
        </authorList>
    </citation>
    <scope>NUCLEOTIDE SEQUENCE [LARGE SCALE GENOMIC DNA]</scope>
    <source>
        <strain evidence="8 9">DSM 17505</strain>
    </source>
</reference>
<dbReference type="Gene3D" id="3.30.565.10">
    <property type="entry name" value="Histidine kinase-like ATPase, C-terminal domain"/>
    <property type="match status" value="1"/>
</dbReference>
<evidence type="ECO:0000256" key="1">
    <source>
        <dbReference type="ARBA" id="ARBA00000085"/>
    </source>
</evidence>
<dbReference type="Gene3D" id="3.30.450.20">
    <property type="entry name" value="PAS domain"/>
    <property type="match status" value="1"/>
</dbReference>
<dbReference type="EC" id="2.7.13.3" evidence="2"/>
<dbReference type="EMBL" id="CP038026">
    <property type="protein sequence ID" value="QBQ36171.1"/>
    <property type="molecule type" value="Genomic_DNA"/>
</dbReference>
<dbReference type="GO" id="GO:0000155">
    <property type="term" value="F:phosphorelay sensor kinase activity"/>
    <property type="evidence" value="ECO:0007669"/>
    <property type="project" value="InterPro"/>
</dbReference>
<dbReference type="SUPFAM" id="SSF55874">
    <property type="entry name" value="ATPase domain of HSP90 chaperone/DNA topoisomerase II/histidine kinase"/>
    <property type="match status" value="1"/>
</dbReference>
<dbReference type="RefSeq" id="WP_134384456.1">
    <property type="nucleotide sequence ID" value="NZ_BMWW01000001.1"/>
</dbReference>
<dbReference type="PANTHER" id="PTHR43547:SF2">
    <property type="entry name" value="HYBRID SIGNAL TRANSDUCTION HISTIDINE KINASE C"/>
    <property type="match status" value="1"/>
</dbReference>
<evidence type="ECO:0000256" key="2">
    <source>
        <dbReference type="ARBA" id="ARBA00012438"/>
    </source>
</evidence>
<dbReference type="SUPFAM" id="SSF47384">
    <property type="entry name" value="Homodimeric domain of signal transducing histidine kinase"/>
    <property type="match status" value="1"/>
</dbReference>
<organism evidence="7 10">
    <name type="scientific">Pseudoduganella plicata</name>
    <dbReference type="NCBI Taxonomy" id="321984"/>
    <lineage>
        <taxon>Bacteria</taxon>
        <taxon>Pseudomonadati</taxon>
        <taxon>Pseudomonadota</taxon>
        <taxon>Betaproteobacteria</taxon>
        <taxon>Burkholderiales</taxon>
        <taxon>Oxalobacteraceae</taxon>
        <taxon>Telluria group</taxon>
        <taxon>Pseudoduganella</taxon>
    </lineage>
</organism>
<dbReference type="Pfam" id="PF00512">
    <property type="entry name" value="HisKA"/>
    <property type="match status" value="1"/>
</dbReference>
<gene>
    <name evidence="8" type="ORF">E1742_08380</name>
    <name evidence="7" type="ORF">GCM10007388_07920</name>
</gene>
<comment type="catalytic activity">
    <reaction evidence="1">
        <text>ATP + protein L-histidine = ADP + protein N-phospho-L-histidine.</text>
        <dbReference type="EC" id="2.7.13.3"/>
    </reaction>
</comment>
<protein>
    <recommendedName>
        <fullName evidence="2">histidine kinase</fullName>
        <ecNumber evidence="2">2.7.13.3</ecNumber>
    </recommendedName>
</protein>
<evidence type="ECO:0000313" key="9">
    <source>
        <dbReference type="Proteomes" id="UP000294359"/>
    </source>
</evidence>
<dbReference type="InterPro" id="IPR003594">
    <property type="entry name" value="HATPase_dom"/>
</dbReference>
<feature type="domain" description="Response regulatory" evidence="6">
    <location>
        <begin position="617"/>
        <end position="733"/>
    </location>
</feature>
<evidence type="ECO:0000313" key="8">
    <source>
        <dbReference type="EMBL" id="QBQ36171.1"/>
    </source>
</evidence>
<evidence type="ECO:0000313" key="7">
    <source>
        <dbReference type="EMBL" id="GGY77534.1"/>
    </source>
</evidence>
<dbReference type="InterPro" id="IPR004358">
    <property type="entry name" value="Sig_transdc_His_kin-like_C"/>
</dbReference>
<dbReference type="SMART" id="SM00387">
    <property type="entry name" value="HATPase_c"/>
    <property type="match status" value="1"/>
</dbReference>
<dbReference type="Proteomes" id="UP000294359">
    <property type="component" value="Chromosome"/>
</dbReference>
<dbReference type="PANTHER" id="PTHR43547">
    <property type="entry name" value="TWO-COMPONENT HISTIDINE KINASE"/>
    <property type="match status" value="1"/>
</dbReference>